<evidence type="ECO:0000256" key="3">
    <source>
        <dbReference type="ARBA" id="ARBA00011245"/>
    </source>
</evidence>
<dbReference type="InterPro" id="IPR010979">
    <property type="entry name" value="Ribosomal_uS13-like_H2TH"/>
</dbReference>
<dbReference type="GO" id="GO:0006284">
    <property type="term" value="P:base-excision repair"/>
    <property type="evidence" value="ECO:0007669"/>
    <property type="project" value="InterPro"/>
</dbReference>
<evidence type="ECO:0000256" key="1">
    <source>
        <dbReference type="ARBA" id="ARBA00001668"/>
    </source>
</evidence>
<keyword evidence="8 15" id="KW-0862">Zinc</keyword>
<dbReference type="InterPro" id="IPR010663">
    <property type="entry name" value="Znf_FPG/IleRS"/>
</dbReference>
<comment type="subunit">
    <text evidence="3 15">Monomer.</text>
</comment>
<comment type="catalytic activity">
    <reaction evidence="1 15">
        <text>Hydrolysis of DNA containing ring-opened 7-methylguanine residues, releasing 2,6-diamino-4-hydroxy-5-(N-methyl)formamidopyrimidine.</text>
        <dbReference type="EC" id="3.2.2.23"/>
    </reaction>
</comment>
<dbReference type="Gene3D" id="3.20.190.10">
    <property type="entry name" value="MutM-like, N-terminal"/>
    <property type="match status" value="1"/>
</dbReference>
<evidence type="ECO:0000313" key="19">
    <source>
        <dbReference type="Proteomes" id="UP000823883"/>
    </source>
</evidence>
<evidence type="ECO:0000256" key="13">
    <source>
        <dbReference type="ARBA" id="ARBA00023295"/>
    </source>
</evidence>
<keyword evidence="6 15" id="KW-0863">Zinc-finger</keyword>
<comment type="catalytic activity">
    <reaction evidence="14 15">
        <text>2'-deoxyribonucleotide-(2'-deoxyribose 5'-phosphate)-2'-deoxyribonucleotide-DNA = a 3'-end 2'-deoxyribonucleotide-(2,3-dehydro-2,3-deoxyribose 5'-phosphate)-DNA + a 5'-end 5'-phospho-2'-deoxyribonucleoside-DNA + H(+)</text>
        <dbReference type="Rhea" id="RHEA:66592"/>
        <dbReference type="Rhea" id="RHEA-COMP:13180"/>
        <dbReference type="Rhea" id="RHEA-COMP:16897"/>
        <dbReference type="Rhea" id="RHEA-COMP:17067"/>
        <dbReference type="ChEBI" id="CHEBI:15378"/>
        <dbReference type="ChEBI" id="CHEBI:136412"/>
        <dbReference type="ChEBI" id="CHEBI:157695"/>
        <dbReference type="ChEBI" id="CHEBI:167181"/>
        <dbReference type="EC" id="4.2.99.18"/>
    </reaction>
</comment>
<comment type="cofactor">
    <cofactor evidence="15">
        <name>Zn(2+)</name>
        <dbReference type="ChEBI" id="CHEBI:29105"/>
    </cofactor>
    <text evidence="15">Binds 1 zinc ion per subunit.</text>
</comment>
<dbReference type="Gene3D" id="1.10.8.50">
    <property type="match status" value="1"/>
</dbReference>
<evidence type="ECO:0000256" key="2">
    <source>
        <dbReference type="ARBA" id="ARBA00009409"/>
    </source>
</evidence>
<feature type="active site" description="Proton donor; for beta-elimination activity" evidence="15">
    <location>
        <position position="59"/>
    </location>
</feature>
<dbReference type="NCBIfam" id="NF002211">
    <property type="entry name" value="PRK01103.1"/>
    <property type="match status" value="1"/>
</dbReference>
<evidence type="ECO:0000256" key="15">
    <source>
        <dbReference type="HAMAP-Rule" id="MF_00103"/>
    </source>
</evidence>
<keyword evidence="10 15" id="KW-0234">DNA repair</keyword>
<evidence type="ECO:0000256" key="10">
    <source>
        <dbReference type="ARBA" id="ARBA00023204"/>
    </source>
</evidence>
<dbReference type="SMART" id="SM00898">
    <property type="entry name" value="Fapy_DNA_glyco"/>
    <property type="match status" value="1"/>
</dbReference>
<feature type="domain" description="FPG-type" evidence="16">
    <location>
        <begin position="240"/>
        <end position="274"/>
    </location>
</feature>
<feature type="active site" description="Proton donor" evidence="15">
    <location>
        <position position="3"/>
    </location>
</feature>
<dbReference type="NCBIfam" id="TIGR00577">
    <property type="entry name" value="fpg"/>
    <property type="match status" value="1"/>
</dbReference>
<dbReference type="SUPFAM" id="SSF81624">
    <property type="entry name" value="N-terminal domain of MutM-like DNA repair proteins"/>
    <property type="match status" value="1"/>
</dbReference>
<dbReference type="AlphaFoldDB" id="A0A9D2PDK7"/>
<evidence type="ECO:0000256" key="7">
    <source>
        <dbReference type="ARBA" id="ARBA00022801"/>
    </source>
</evidence>
<evidence type="ECO:0000256" key="14">
    <source>
        <dbReference type="ARBA" id="ARBA00044632"/>
    </source>
</evidence>
<dbReference type="EC" id="3.2.2.23" evidence="15"/>
<comment type="similarity">
    <text evidence="2 15">Belongs to the FPG family.</text>
</comment>
<dbReference type="PROSITE" id="PS01242">
    <property type="entry name" value="ZF_FPG_1"/>
    <property type="match status" value="1"/>
</dbReference>
<protein>
    <recommendedName>
        <fullName evidence="15">Formamidopyrimidine-DNA glycosylase</fullName>
        <shortName evidence="15">Fapy-DNA glycosylase</shortName>
        <ecNumber evidence="15">3.2.2.23</ecNumber>
    </recommendedName>
    <alternativeName>
        <fullName evidence="15">DNA-(apurinic or apyrimidinic site) lyase MutM</fullName>
        <shortName evidence="15">AP lyase MutM</shortName>
        <ecNumber evidence="15">4.2.99.18</ecNumber>
    </alternativeName>
</protein>
<feature type="binding site" evidence="15">
    <location>
        <position position="93"/>
    </location>
    <ligand>
        <name>DNA</name>
        <dbReference type="ChEBI" id="CHEBI:16991"/>
    </ligand>
</feature>
<dbReference type="PANTHER" id="PTHR22993:SF9">
    <property type="entry name" value="FORMAMIDOPYRIMIDINE-DNA GLYCOSYLASE"/>
    <property type="match status" value="1"/>
</dbReference>
<dbReference type="Pfam" id="PF01149">
    <property type="entry name" value="Fapy_DNA_glyco"/>
    <property type="match status" value="1"/>
</dbReference>
<evidence type="ECO:0000256" key="4">
    <source>
        <dbReference type="ARBA" id="ARBA00022723"/>
    </source>
</evidence>
<dbReference type="Pfam" id="PF06831">
    <property type="entry name" value="H2TH"/>
    <property type="match status" value="1"/>
</dbReference>
<keyword evidence="13 15" id="KW-0326">Glycosidase</keyword>
<evidence type="ECO:0000313" key="18">
    <source>
        <dbReference type="EMBL" id="HJC47648.1"/>
    </source>
</evidence>
<dbReference type="GO" id="GO:0140078">
    <property type="term" value="F:class I DNA-(apurinic or apyrimidinic site) endonuclease activity"/>
    <property type="evidence" value="ECO:0007669"/>
    <property type="project" value="UniProtKB-EC"/>
</dbReference>
<reference evidence="18" key="2">
    <citation type="submission" date="2021-04" db="EMBL/GenBank/DDBJ databases">
        <authorList>
            <person name="Gilroy R."/>
        </authorList>
    </citation>
    <scope>NUCLEOTIDE SEQUENCE</scope>
    <source>
        <strain evidence="18">CHK183-5548</strain>
    </source>
</reference>
<feature type="binding site" evidence="15">
    <location>
        <position position="112"/>
    </location>
    <ligand>
        <name>DNA</name>
        <dbReference type="ChEBI" id="CHEBI:16991"/>
    </ligand>
</feature>
<dbReference type="InterPro" id="IPR020629">
    <property type="entry name" value="FPG_Glyclase"/>
</dbReference>
<keyword evidence="4 15" id="KW-0479">Metal-binding</keyword>
<organism evidence="18 19">
    <name type="scientific">Candidatus Lachnoclostridium pullistercoris</name>
    <dbReference type="NCBI Taxonomy" id="2838632"/>
    <lineage>
        <taxon>Bacteria</taxon>
        <taxon>Bacillati</taxon>
        <taxon>Bacillota</taxon>
        <taxon>Clostridia</taxon>
        <taxon>Lachnospirales</taxon>
        <taxon>Lachnospiraceae</taxon>
    </lineage>
</organism>
<dbReference type="Pfam" id="PF06827">
    <property type="entry name" value="zf-FPG_IleRS"/>
    <property type="match status" value="1"/>
</dbReference>
<accession>A0A9D2PDK7</accession>
<dbReference type="PROSITE" id="PS51068">
    <property type="entry name" value="FPG_CAT"/>
    <property type="match status" value="1"/>
</dbReference>
<keyword evidence="9 15" id="KW-0238">DNA-binding</keyword>
<dbReference type="GO" id="GO:0003690">
    <property type="term" value="F:double-stranded DNA binding"/>
    <property type="evidence" value="ECO:0007669"/>
    <property type="project" value="UniProtKB-ARBA"/>
</dbReference>
<evidence type="ECO:0000259" key="17">
    <source>
        <dbReference type="PROSITE" id="PS51068"/>
    </source>
</evidence>
<evidence type="ECO:0000256" key="6">
    <source>
        <dbReference type="ARBA" id="ARBA00022771"/>
    </source>
</evidence>
<keyword evidence="12 15" id="KW-0511">Multifunctional enzyme</keyword>
<feature type="domain" description="Formamidopyrimidine-DNA glycosylase catalytic" evidence="17">
    <location>
        <begin position="2"/>
        <end position="115"/>
    </location>
</feature>
<dbReference type="HAMAP" id="MF_00103">
    <property type="entry name" value="Fapy_DNA_glycosyl"/>
    <property type="match status" value="1"/>
</dbReference>
<reference evidence="18" key="1">
    <citation type="journal article" date="2021" name="PeerJ">
        <title>Extensive microbial diversity within the chicken gut microbiome revealed by metagenomics and culture.</title>
        <authorList>
            <person name="Gilroy R."/>
            <person name="Ravi A."/>
            <person name="Getino M."/>
            <person name="Pursley I."/>
            <person name="Horton D.L."/>
            <person name="Alikhan N.F."/>
            <person name="Baker D."/>
            <person name="Gharbi K."/>
            <person name="Hall N."/>
            <person name="Watson M."/>
            <person name="Adriaenssens E.M."/>
            <person name="Foster-Nyarko E."/>
            <person name="Jarju S."/>
            <person name="Secka A."/>
            <person name="Antonio M."/>
            <person name="Oren A."/>
            <person name="Chaudhuri R.R."/>
            <person name="La Ragione R."/>
            <person name="Hildebrand F."/>
            <person name="Pallen M.J."/>
        </authorList>
    </citation>
    <scope>NUCLEOTIDE SEQUENCE</scope>
    <source>
        <strain evidence="18">CHK183-5548</strain>
    </source>
</reference>
<evidence type="ECO:0000256" key="12">
    <source>
        <dbReference type="ARBA" id="ARBA00023268"/>
    </source>
</evidence>
<dbReference type="GO" id="GO:0008270">
    <property type="term" value="F:zinc ion binding"/>
    <property type="evidence" value="ECO:0007669"/>
    <property type="project" value="UniProtKB-UniRule"/>
</dbReference>
<dbReference type="SUPFAM" id="SSF57716">
    <property type="entry name" value="Glucocorticoid receptor-like (DNA-binding domain)"/>
    <property type="match status" value="1"/>
</dbReference>
<proteinExistence type="inferred from homology"/>
<dbReference type="GO" id="GO:0034039">
    <property type="term" value="F:8-oxo-7,8-dihydroguanine DNA N-glycosylase activity"/>
    <property type="evidence" value="ECO:0007669"/>
    <property type="project" value="TreeGrafter"/>
</dbReference>
<feature type="binding site" evidence="15">
    <location>
        <position position="155"/>
    </location>
    <ligand>
        <name>DNA</name>
        <dbReference type="ChEBI" id="CHEBI:16991"/>
    </ligand>
</feature>
<dbReference type="SUPFAM" id="SSF46946">
    <property type="entry name" value="S13-like H2TH domain"/>
    <property type="match status" value="1"/>
</dbReference>
<dbReference type="CDD" id="cd08966">
    <property type="entry name" value="EcFpg-like_N"/>
    <property type="match status" value="1"/>
</dbReference>
<dbReference type="Proteomes" id="UP000823883">
    <property type="component" value="Unassembled WGS sequence"/>
</dbReference>
<keyword evidence="5 15" id="KW-0227">DNA damage</keyword>
<keyword evidence="11 15" id="KW-0456">Lyase</keyword>
<evidence type="ECO:0000256" key="5">
    <source>
        <dbReference type="ARBA" id="ARBA00022763"/>
    </source>
</evidence>
<dbReference type="GO" id="GO:0003684">
    <property type="term" value="F:damaged DNA binding"/>
    <property type="evidence" value="ECO:0007669"/>
    <property type="project" value="InterPro"/>
</dbReference>
<dbReference type="FunFam" id="1.10.8.50:FF:000003">
    <property type="entry name" value="Formamidopyrimidine-DNA glycosylase"/>
    <property type="match status" value="1"/>
</dbReference>
<feature type="active site" description="Proton donor; for delta-elimination activity" evidence="15">
    <location>
        <position position="264"/>
    </location>
</feature>
<comment type="function">
    <text evidence="15">Involved in base excision repair of DNA damaged by oxidation or by mutagenic agents. Acts as DNA glycosylase that recognizes and removes damaged bases. Has a preference for oxidized purines, such as 7,8-dihydro-8-oxoguanine (8-oxoG). Has AP (apurinic/apyrimidinic) lyase activity and introduces nicks in the DNA strand. Cleaves the DNA backbone by beta-delta elimination to generate a single-strand break at the site of the removed base with both 3'- and 5'-phosphates.</text>
</comment>
<dbReference type="PANTHER" id="PTHR22993">
    <property type="entry name" value="FORMAMIDOPYRIMIDINE-DNA GLYCOSYLASE"/>
    <property type="match status" value="1"/>
</dbReference>
<evidence type="ECO:0000259" key="16">
    <source>
        <dbReference type="PROSITE" id="PS51066"/>
    </source>
</evidence>
<keyword evidence="7 15" id="KW-0378">Hydrolase</keyword>
<sequence>MPELPEVETIKRIIEPQIKGRRIEKAVLRRPEIIACPTADSFCEQAENRTVTGMERRGKFLIFCLDNESRIILHLRMTGCLLAAPPDFPEEKHTHLIFRLSGGIELRFSDTRRFGRFWLIEKGEADTYSGMEKLGREPLAPDFTADYLMDKLAKRRKAIKECLLDQTAVAGIGNIYSDEILFAARIHPARPAITLTLDEWKRLAAVIPERLTFFIDKNRITPEEYLMTKGRDYRNTPYLQVYGHGGGPCPVCGNTLCRIVIGGRSSVYCPSCQPQNKEEIFFFHKTFIF</sequence>
<dbReference type="InterPro" id="IPR012319">
    <property type="entry name" value="FPG_cat"/>
</dbReference>
<evidence type="ECO:0000256" key="8">
    <source>
        <dbReference type="ARBA" id="ARBA00022833"/>
    </source>
</evidence>
<gene>
    <name evidence="15 18" type="primary">mutM</name>
    <name evidence="15" type="synonym">fpg</name>
    <name evidence="18" type="ORF">IAA04_06315</name>
</gene>
<feature type="active site" description="Schiff-base intermediate with DNA" evidence="15">
    <location>
        <position position="2"/>
    </location>
</feature>
<evidence type="ECO:0000256" key="9">
    <source>
        <dbReference type="ARBA" id="ARBA00023125"/>
    </source>
</evidence>
<dbReference type="EC" id="4.2.99.18" evidence="15"/>
<dbReference type="InterPro" id="IPR035937">
    <property type="entry name" value="FPG_N"/>
</dbReference>
<evidence type="ECO:0000256" key="11">
    <source>
        <dbReference type="ARBA" id="ARBA00023239"/>
    </source>
</evidence>
<dbReference type="SMART" id="SM01232">
    <property type="entry name" value="H2TH"/>
    <property type="match status" value="1"/>
</dbReference>
<dbReference type="EMBL" id="DWWL01000041">
    <property type="protein sequence ID" value="HJC47648.1"/>
    <property type="molecule type" value="Genomic_DNA"/>
</dbReference>
<name>A0A9D2PDK7_9FIRM</name>
<dbReference type="InterPro" id="IPR015886">
    <property type="entry name" value="H2TH_FPG"/>
</dbReference>
<dbReference type="InterPro" id="IPR015887">
    <property type="entry name" value="DNA_glyclase_Znf_dom_DNA_BS"/>
</dbReference>
<dbReference type="PROSITE" id="PS51066">
    <property type="entry name" value="ZF_FPG_2"/>
    <property type="match status" value="1"/>
</dbReference>
<comment type="caution">
    <text evidence="18">The sequence shown here is derived from an EMBL/GenBank/DDBJ whole genome shotgun (WGS) entry which is preliminary data.</text>
</comment>
<dbReference type="InterPro" id="IPR000214">
    <property type="entry name" value="Znf_DNA_glyclase/AP_lyase"/>
</dbReference>